<dbReference type="InterPro" id="IPR050863">
    <property type="entry name" value="CenT-Element_Derived"/>
</dbReference>
<dbReference type="EMBL" id="JARBHB010000006">
    <property type="protein sequence ID" value="KAJ8881853.1"/>
    <property type="molecule type" value="Genomic_DNA"/>
</dbReference>
<dbReference type="PANTHER" id="PTHR19303">
    <property type="entry name" value="TRANSPOSON"/>
    <property type="match status" value="1"/>
</dbReference>
<dbReference type="PANTHER" id="PTHR19303:SF74">
    <property type="entry name" value="POGO TRANSPOSABLE ELEMENT WITH KRAB DOMAIN"/>
    <property type="match status" value="1"/>
</dbReference>
<evidence type="ECO:0000259" key="1">
    <source>
        <dbReference type="Pfam" id="PF03184"/>
    </source>
</evidence>
<protein>
    <recommendedName>
        <fullName evidence="1">DDE-1 domain-containing protein</fullName>
    </recommendedName>
</protein>
<dbReference type="InterPro" id="IPR004875">
    <property type="entry name" value="DDE_SF_endonuclease_dom"/>
</dbReference>
<organism evidence="2 3">
    <name type="scientific">Dryococelus australis</name>
    <dbReference type="NCBI Taxonomy" id="614101"/>
    <lineage>
        <taxon>Eukaryota</taxon>
        <taxon>Metazoa</taxon>
        <taxon>Ecdysozoa</taxon>
        <taxon>Arthropoda</taxon>
        <taxon>Hexapoda</taxon>
        <taxon>Insecta</taxon>
        <taxon>Pterygota</taxon>
        <taxon>Neoptera</taxon>
        <taxon>Polyneoptera</taxon>
        <taxon>Phasmatodea</taxon>
        <taxon>Verophasmatodea</taxon>
        <taxon>Anareolatae</taxon>
        <taxon>Phasmatidae</taxon>
        <taxon>Eurycanthinae</taxon>
        <taxon>Dryococelus</taxon>
    </lineage>
</organism>
<evidence type="ECO:0000313" key="2">
    <source>
        <dbReference type="EMBL" id="KAJ8881853.1"/>
    </source>
</evidence>
<evidence type="ECO:0000313" key="3">
    <source>
        <dbReference type="Proteomes" id="UP001159363"/>
    </source>
</evidence>
<sequence>MVKSLSDRVKLLERRRFGLTQKELRLASYSYAMKCDIEHGSYIPPLAIFKGMRQRSKFTDNLPNGSVVCMSESGYINEEIFLKFLEHFQDHSVPGRLLLISDGHSSRAALSALLYCQTNDIEMLCLPPHTTHVLQPLDRCVFKALRSNYHRDATSFVHRHPGSNITKIQFNVLFNEAWKATAAVGLAVNGFFLCRNISFQARSNRGLQSCSF</sequence>
<dbReference type="Proteomes" id="UP001159363">
    <property type="component" value="Chromosome 5"/>
</dbReference>
<comment type="caution">
    <text evidence="2">The sequence shown here is derived from an EMBL/GenBank/DDBJ whole genome shotgun (WGS) entry which is preliminary data.</text>
</comment>
<dbReference type="Pfam" id="PF03184">
    <property type="entry name" value="DDE_1"/>
    <property type="match status" value="1"/>
</dbReference>
<feature type="domain" description="DDE-1" evidence="1">
    <location>
        <begin position="30"/>
        <end position="154"/>
    </location>
</feature>
<keyword evidence="3" id="KW-1185">Reference proteome</keyword>
<proteinExistence type="predicted"/>
<name>A0ABQ9HC27_9NEOP</name>
<gene>
    <name evidence="2" type="ORF">PR048_018339</name>
</gene>
<accession>A0ABQ9HC27</accession>
<reference evidence="2 3" key="1">
    <citation type="submission" date="2023-02" db="EMBL/GenBank/DDBJ databases">
        <title>LHISI_Scaffold_Assembly.</title>
        <authorList>
            <person name="Stuart O.P."/>
            <person name="Cleave R."/>
            <person name="Magrath M.J.L."/>
            <person name="Mikheyev A.S."/>
        </authorList>
    </citation>
    <scope>NUCLEOTIDE SEQUENCE [LARGE SCALE GENOMIC DNA]</scope>
    <source>
        <strain evidence="2">Daus_M_001</strain>
        <tissue evidence="2">Leg muscle</tissue>
    </source>
</reference>